<reference evidence="1 2" key="1">
    <citation type="submission" date="2015-03" db="EMBL/GenBank/DDBJ databases">
        <title>Complete genome sequence of Muricauda lutaonensis CC-HSB-11T, isolated from a coastal hot spring.</title>
        <authorList>
            <person name="Kim K.M."/>
        </authorList>
    </citation>
    <scope>NUCLEOTIDE SEQUENCE [LARGE SCALE GENOMIC DNA]</scope>
    <source>
        <strain evidence="1 2">CC-HSB-11</strain>
    </source>
</reference>
<dbReference type="PATRIC" id="fig|516051.4.peg.2652"/>
<sequence length="349" mass="38788">MKLLNRITLLLFIGLLFGGCSATNRLTLSAPEPARIAIPSDVMKIGIINRSIASEENKNIDQIDKILSLEGLKLDKEGAEAAITGLQDELSRFVKYERVDIIENSNVQRKGLGIFPAALSWQDVDRICSENDVDLLISLEFFDTDTKANVAATLVEVPNNIGVKAKVPHTKVTLNTVIKSGWRVYYPRTKVILDEFASNNLVTSTGQGINPVKALEAVIGRKEAVLQNSTYIGNLYGLDTRPKSRRVLRDYFVAGTDNFVVARRRAQAGDWEGAAQLWEQDVNNPKGKIAGRACYNMAIINEINGNLEAAIDWASKSYSDYGTKEALRYINVLRNRINDERMVNQQLSK</sequence>
<evidence type="ECO:0000313" key="1">
    <source>
        <dbReference type="EMBL" id="AKA36148.1"/>
    </source>
</evidence>
<dbReference type="HOGENOM" id="CLU_787016_0_0_10"/>
<dbReference type="InterPro" id="IPR045921">
    <property type="entry name" value="DUF6340"/>
</dbReference>
<dbReference type="OrthoDB" id="632318at2"/>
<proteinExistence type="predicted"/>
<gene>
    <name evidence="1" type="ORF">VC82_2585</name>
</gene>
<dbReference type="PROSITE" id="PS51257">
    <property type="entry name" value="PROKAR_LIPOPROTEIN"/>
    <property type="match status" value="1"/>
</dbReference>
<evidence type="ECO:0000313" key="2">
    <source>
        <dbReference type="Proteomes" id="UP000032726"/>
    </source>
</evidence>
<dbReference type="KEGG" id="mlt:VC82_2585"/>
<dbReference type="Proteomes" id="UP000032726">
    <property type="component" value="Chromosome"/>
</dbReference>
<accession>A0A0D5YWB4</accession>
<protein>
    <submittedName>
        <fullName evidence="1">Conserved hypothetical lipoprotein</fullName>
    </submittedName>
</protein>
<name>A0A0D5YWB4_9FLAO</name>
<keyword evidence="1" id="KW-0449">Lipoprotein</keyword>
<organism evidence="1 2">
    <name type="scientific">Flagellimonas lutaonensis</name>
    <dbReference type="NCBI Taxonomy" id="516051"/>
    <lineage>
        <taxon>Bacteria</taxon>
        <taxon>Pseudomonadati</taxon>
        <taxon>Bacteroidota</taxon>
        <taxon>Flavobacteriia</taxon>
        <taxon>Flavobacteriales</taxon>
        <taxon>Flavobacteriaceae</taxon>
        <taxon>Flagellimonas</taxon>
    </lineage>
</organism>
<dbReference type="STRING" id="516051.VC82_2585"/>
<dbReference type="AlphaFoldDB" id="A0A0D5YWB4"/>
<dbReference type="RefSeq" id="WP_045802722.1">
    <property type="nucleotide sequence ID" value="NZ_CP011071.1"/>
</dbReference>
<dbReference type="EMBL" id="CP011071">
    <property type="protein sequence ID" value="AKA36148.1"/>
    <property type="molecule type" value="Genomic_DNA"/>
</dbReference>
<keyword evidence="2" id="KW-1185">Reference proteome</keyword>
<dbReference type="Pfam" id="PF19867">
    <property type="entry name" value="DUF6340"/>
    <property type="match status" value="1"/>
</dbReference>